<evidence type="ECO:0000256" key="4">
    <source>
        <dbReference type="SAM" id="MobiDB-lite"/>
    </source>
</evidence>
<name>A0A381NGQ6_9ZZZZ</name>
<evidence type="ECO:0000256" key="2">
    <source>
        <dbReference type="ARBA" id="ARBA00008156"/>
    </source>
</evidence>
<dbReference type="EMBL" id="UINC01000288">
    <property type="protein sequence ID" value="SUZ52693.1"/>
    <property type="molecule type" value="Genomic_DNA"/>
</dbReference>
<dbReference type="InterPro" id="IPR018391">
    <property type="entry name" value="PQQ_b-propeller_rpt"/>
</dbReference>
<dbReference type="InterPro" id="IPR017511">
    <property type="entry name" value="PQQ_mDH"/>
</dbReference>
<evidence type="ECO:0000256" key="1">
    <source>
        <dbReference type="ARBA" id="ARBA00001931"/>
    </source>
</evidence>
<dbReference type="Pfam" id="PF01011">
    <property type="entry name" value="PQQ"/>
    <property type="match status" value="1"/>
</dbReference>
<dbReference type="InterPro" id="IPR011047">
    <property type="entry name" value="Quinoprotein_ADH-like_sf"/>
</dbReference>
<dbReference type="GO" id="GO:0048038">
    <property type="term" value="F:quinone binding"/>
    <property type="evidence" value="ECO:0007669"/>
    <property type="project" value="InterPro"/>
</dbReference>
<feature type="domain" description="Pyrrolo-quinoline quinone repeat" evidence="5">
    <location>
        <begin position="14"/>
        <end position="599"/>
    </location>
</feature>
<keyword evidence="3" id="KW-0560">Oxidoreductase</keyword>
<evidence type="ECO:0000259" key="5">
    <source>
        <dbReference type="Pfam" id="PF01011"/>
    </source>
</evidence>
<protein>
    <recommendedName>
        <fullName evidence="5">Pyrrolo-quinoline quinone repeat domain-containing protein</fullName>
    </recommendedName>
</protein>
<comment type="cofactor">
    <cofactor evidence="1">
        <name>pyrroloquinoline quinone</name>
        <dbReference type="ChEBI" id="CHEBI:58442"/>
    </cofactor>
</comment>
<dbReference type="InterPro" id="IPR002372">
    <property type="entry name" value="PQQ_rpt_dom"/>
</dbReference>
<dbReference type="GO" id="GO:0016020">
    <property type="term" value="C:membrane"/>
    <property type="evidence" value="ECO:0007669"/>
    <property type="project" value="InterPro"/>
</dbReference>
<comment type="similarity">
    <text evidence="2">Belongs to the bacterial PQQ dehydrogenase family.</text>
</comment>
<organism evidence="6">
    <name type="scientific">marine metagenome</name>
    <dbReference type="NCBI Taxonomy" id="408172"/>
    <lineage>
        <taxon>unclassified sequences</taxon>
        <taxon>metagenomes</taxon>
        <taxon>ecological metagenomes</taxon>
    </lineage>
</organism>
<dbReference type="CDD" id="cd10280">
    <property type="entry name" value="PQQ_mGDH"/>
    <property type="match status" value="1"/>
</dbReference>
<evidence type="ECO:0000313" key="6">
    <source>
        <dbReference type="EMBL" id="SUZ52693.1"/>
    </source>
</evidence>
<accession>A0A381NGQ6</accession>
<dbReference type="PANTHER" id="PTHR32303">
    <property type="entry name" value="QUINOPROTEIN ALCOHOL DEHYDROGENASE (CYTOCHROME C)"/>
    <property type="match status" value="1"/>
</dbReference>
<gene>
    <name evidence="6" type="ORF">METZ01_LOCUS5547</name>
</gene>
<sequence>MGIGPSVECQDVDWPVYGGDPGGMKYSALTQIDRESVTGLEVAWTWDAEEQPVAGSSLAFRGERVRPGRFEATPIVINDTMYVSTPYSRVVALDARTGEEYWSYDPRAYSWGQLPRNCGFCHRGVAMWSDGNQRRIFINSRWHLIALDAATGQPIESFGVGGKIDLTEGLIWEINKLHYTNTSPPVIWNDLVILGSGMPDDRVYRRNPPGDIQAFDVRTGTQVWSFHTIPQPGELGNDTWEDESWSYTGSTNVWAPFTVDRERGLVYLPVGTPNGDYYGGHRKGYNLFAESLLCLDARTGERVWHFQTVHHGIWDYDPPAPPNLVTIEVDGRVIDAVALITKSGFTFVFDRVTGEPVWPIEERQVSVSDVPGERTAPTQPFPTKPAPFARQGFTLDDVIDFTPEIKAEAIELLGSYRLGPLFTPPSLEGTVTMPSATGAAGWGGAAFDPRTNVLYIPSKDRPLVHQLVEPEPGTADANYVQRLRGLTVSGLPILKPPYGTLTAINLNSGEHLWQVPLGDQPGIRNHPMLAGVELPQLGRMGNAGPLITAGGLVFLSGYNPQIYAVHSDTGETIWEGDLLGNEGTANPMTYETSDGQQFIVIGVTGSNSDRGLIAFALPDE</sequence>
<proteinExistence type="inferred from homology"/>
<dbReference type="SUPFAM" id="SSF50998">
    <property type="entry name" value="Quinoprotein alcohol dehydrogenase-like"/>
    <property type="match status" value="1"/>
</dbReference>
<dbReference type="AlphaFoldDB" id="A0A381NGQ6"/>
<evidence type="ECO:0000256" key="3">
    <source>
        <dbReference type="ARBA" id="ARBA00023002"/>
    </source>
</evidence>
<dbReference type="SMART" id="SM00564">
    <property type="entry name" value="PQQ"/>
    <property type="match status" value="4"/>
</dbReference>
<dbReference type="PANTHER" id="PTHR32303:SF4">
    <property type="entry name" value="QUINOPROTEIN GLUCOSE DEHYDROGENASE"/>
    <property type="match status" value="1"/>
</dbReference>
<feature type="region of interest" description="Disordered" evidence="4">
    <location>
        <begin position="368"/>
        <end position="387"/>
    </location>
</feature>
<dbReference type="GO" id="GO:0016614">
    <property type="term" value="F:oxidoreductase activity, acting on CH-OH group of donors"/>
    <property type="evidence" value="ECO:0007669"/>
    <property type="project" value="InterPro"/>
</dbReference>
<dbReference type="Gene3D" id="2.140.10.10">
    <property type="entry name" value="Quinoprotein alcohol dehydrogenase-like superfamily"/>
    <property type="match status" value="2"/>
</dbReference>
<reference evidence="6" key="1">
    <citation type="submission" date="2018-05" db="EMBL/GenBank/DDBJ databases">
        <authorList>
            <person name="Lanie J.A."/>
            <person name="Ng W.-L."/>
            <person name="Kazmierczak K.M."/>
            <person name="Andrzejewski T.M."/>
            <person name="Davidsen T.M."/>
            <person name="Wayne K.J."/>
            <person name="Tettelin H."/>
            <person name="Glass J.I."/>
            <person name="Rusch D."/>
            <person name="Podicherti R."/>
            <person name="Tsui H.-C.T."/>
            <person name="Winkler M.E."/>
        </authorList>
    </citation>
    <scope>NUCLEOTIDE SEQUENCE</scope>
</reference>